<feature type="transmembrane region" description="Helical" evidence="8">
    <location>
        <begin position="132"/>
        <end position="151"/>
    </location>
</feature>
<dbReference type="PANTHER" id="PTHR39087">
    <property type="entry name" value="UPF0104 MEMBRANE PROTEIN MJ1595"/>
    <property type="match status" value="1"/>
</dbReference>
<proteinExistence type="inferred from homology"/>
<organism evidence="9 10">
    <name type="scientific">Halohasta litchfieldiae</name>
    <dbReference type="NCBI Taxonomy" id="1073996"/>
    <lineage>
        <taxon>Archaea</taxon>
        <taxon>Methanobacteriati</taxon>
        <taxon>Methanobacteriota</taxon>
        <taxon>Stenosarchaea group</taxon>
        <taxon>Halobacteria</taxon>
        <taxon>Halobacteriales</taxon>
        <taxon>Haloferacaceae</taxon>
        <taxon>Halohasta</taxon>
    </lineage>
</organism>
<keyword evidence="4 8" id="KW-0812">Transmembrane</keyword>
<dbReference type="Proteomes" id="UP000198888">
    <property type="component" value="Unassembled WGS sequence"/>
</dbReference>
<reference evidence="9 10" key="1">
    <citation type="submission" date="2016-10" db="EMBL/GenBank/DDBJ databases">
        <authorList>
            <person name="de Groot N.N."/>
        </authorList>
    </citation>
    <scope>NUCLEOTIDE SEQUENCE [LARGE SCALE GENOMIC DNA]</scope>
    <source>
        <strain evidence="9 10">DSM 22187</strain>
    </source>
</reference>
<keyword evidence="5 8" id="KW-1133">Transmembrane helix</keyword>
<dbReference type="Pfam" id="PF03706">
    <property type="entry name" value="LPG_synthase_TM"/>
    <property type="match status" value="1"/>
</dbReference>
<feature type="compositionally biased region" description="Acidic residues" evidence="7">
    <location>
        <begin position="341"/>
        <end position="351"/>
    </location>
</feature>
<keyword evidence="3" id="KW-1003">Cell membrane</keyword>
<protein>
    <recommendedName>
        <fullName evidence="11">Lysylphosphatidylglycerol synthase TM region</fullName>
    </recommendedName>
</protein>
<sequence>MIDRSLRDGLTRREWLWYGVTGLLFVILLYFADLGEFLVSLRDADLSLFLVALGVGFSSLLVWAWVWHRFFDKLGIPATVSQTIRMFLTGHFLNSITPLGQFGGEPIMAYIISESTGTDYERALTSVVSSDIINAAPFFTFTLGGILYLSVITTLSEFLFRIGVIAAVILTVGGIGAYLLWSDTKTLGGTVIGVVDWIERRIGRGERLFESIRESILEVETIFHEAGNDRIFLLETVLISHLAIVAQIISLYFVFLSMGIEPRFVPIYFIVTLSTIATLSPTPGGSGTYEAAFSGLMTIFYSVRLATALTAAVLFRLTTYWPGLVVGYIAMLTLNSAETDETVDEDGENIESDDHTLHDNETTANRE</sequence>
<feature type="transmembrane region" description="Helical" evidence="8">
    <location>
        <begin position="158"/>
        <end position="181"/>
    </location>
</feature>
<dbReference type="KEGG" id="hae:halTADL_0190"/>
<evidence type="ECO:0000256" key="7">
    <source>
        <dbReference type="SAM" id="MobiDB-lite"/>
    </source>
</evidence>
<feature type="compositionally biased region" description="Basic and acidic residues" evidence="7">
    <location>
        <begin position="352"/>
        <end position="367"/>
    </location>
</feature>
<evidence type="ECO:0000256" key="8">
    <source>
        <dbReference type="SAM" id="Phobius"/>
    </source>
</evidence>
<evidence type="ECO:0000256" key="5">
    <source>
        <dbReference type="ARBA" id="ARBA00022989"/>
    </source>
</evidence>
<dbReference type="GeneID" id="35001022"/>
<dbReference type="OrthoDB" id="15513at2157"/>
<accession>A0A2H4PY24</accession>
<keyword evidence="6 8" id="KW-0472">Membrane</keyword>
<feature type="transmembrane region" description="Helical" evidence="8">
    <location>
        <begin position="291"/>
        <end position="315"/>
    </location>
</feature>
<accession>A0A1H6T7W8</accession>
<dbReference type="GO" id="GO:0005886">
    <property type="term" value="C:plasma membrane"/>
    <property type="evidence" value="ECO:0007669"/>
    <property type="project" value="UniProtKB-SubCell"/>
</dbReference>
<comment type="subcellular location">
    <subcellularLocation>
        <location evidence="1">Cell membrane</location>
        <topology evidence="1">Multi-pass membrane protein</topology>
    </subcellularLocation>
</comment>
<feature type="transmembrane region" description="Helical" evidence="8">
    <location>
        <begin position="46"/>
        <end position="66"/>
    </location>
</feature>
<evidence type="ECO:0000256" key="4">
    <source>
        <dbReference type="ARBA" id="ARBA00022692"/>
    </source>
</evidence>
<dbReference type="EMBL" id="FNYR01000006">
    <property type="protein sequence ID" value="SEI72380.1"/>
    <property type="molecule type" value="Genomic_DNA"/>
</dbReference>
<feature type="transmembrane region" description="Helical" evidence="8">
    <location>
        <begin position="15"/>
        <end position="34"/>
    </location>
</feature>
<dbReference type="STRING" id="1073996.SAMN05444271_106120"/>
<evidence type="ECO:0000256" key="3">
    <source>
        <dbReference type="ARBA" id="ARBA00022475"/>
    </source>
</evidence>
<feature type="transmembrane region" description="Helical" evidence="8">
    <location>
        <begin position="267"/>
        <end position="285"/>
    </location>
</feature>
<comment type="similarity">
    <text evidence="2">Belongs to the UPF0104 family.</text>
</comment>
<evidence type="ECO:0000256" key="6">
    <source>
        <dbReference type="ARBA" id="ARBA00023136"/>
    </source>
</evidence>
<evidence type="ECO:0000313" key="9">
    <source>
        <dbReference type="EMBL" id="SEI72380.1"/>
    </source>
</evidence>
<feature type="transmembrane region" description="Helical" evidence="8">
    <location>
        <begin position="231"/>
        <end position="255"/>
    </location>
</feature>
<keyword evidence="10" id="KW-1185">Reference proteome</keyword>
<dbReference type="PANTHER" id="PTHR39087:SF2">
    <property type="entry name" value="UPF0104 MEMBRANE PROTEIN MJ1595"/>
    <property type="match status" value="1"/>
</dbReference>
<evidence type="ECO:0008006" key="11">
    <source>
        <dbReference type="Google" id="ProtNLM"/>
    </source>
</evidence>
<dbReference type="RefSeq" id="WP_162551643.1">
    <property type="nucleotide sequence ID" value="NZ_CP024845.1"/>
</dbReference>
<evidence type="ECO:0000313" key="10">
    <source>
        <dbReference type="Proteomes" id="UP000198888"/>
    </source>
</evidence>
<dbReference type="NCBIfam" id="TIGR00374">
    <property type="entry name" value="flippase-like domain"/>
    <property type="match status" value="1"/>
</dbReference>
<evidence type="ECO:0000256" key="1">
    <source>
        <dbReference type="ARBA" id="ARBA00004651"/>
    </source>
</evidence>
<dbReference type="InterPro" id="IPR022791">
    <property type="entry name" value="L-PG_synthase/AglD"/>
</dbReference>
<dbReference type="AlphaFoldDB" id="A0A1H6T7W8"/>
<feature type="region of interest" description="Disordered" evidence="7">
    <location>
        <begin position="341"/>
        <end position="367"/>
    </location>
</feature>
<evidence type="ECO:0000256" key="2">
    <source>
        <dbReference type="ARBA" id="ARBA00011061"/>
    </source>
</evidence>
<name>A0A1H6T7W8_9EURY</name>
<gene>
    <name evidence="9" type="ORF">SAMN05444271_106120</name>
</gene>